<protein>
    <submittedName>
        <fullName evidence="1">Aminoglycoside adenylyltransferase</fullName>
    </submittedName>
</protein>
<dbReference type="Pfam" id="PF04439">
    <property type="entry name" value="Adenyl_transf"/>
    <property type="match status" value="1"/>
</dbReference>
<proteinExistence type="predicted"/>
<accession>A0A0S7EBR7</accession>
<dbReference type="RefSeq" id="WP_006258376.1">
    <property type="nucleotide sequence ID" value="NZ_BCMQ01000015.1"/>
</dbReference>
<evidence type="ECO:0000313" key="1">
    <source>
        <dbReference type="EMBL" id="ALU27783.1"/>
    </source>
</evidence>
<dbReference type="Proteomes" id="UP000069030">
    <property type="component" value="Chromosome"/>
</dbReference>
<dbReference type="EMBL" id="CP013690">
    <property type="protein sequence ID" value="ALU27783.1"/>
    <property type="molecule type" value="Genomic_DNA"/>
</dbReference>
<sequence length="281" mass="32751">MASPLQTEILQLAKQDDHIRAVILNGSRANPMVTPDQYQDYDIIYMVTDIESIKKEGIVYKTFGQPAIQQLPDDMHLGNEEVISSISYAYLMIYEDGSRLDLTLFPVDQLEQYKKDSLSIVWLDKDGIFKDIPKSSDNDYHVQRPTQREFTEVCNEFWWCSTNVAKGLAREERVYAKDMMESVVRPMFLQLLAWKIGSEHHFSVSIGKSGKFIKNYLSDEDYNKVLRTYSNANIQNTWEAFHTMTTFFQELQIELGKRLVLKVNIEEAKNALQYINRIYQD</sequence>
<reference evidence="1 2" key="1">
    <citation type="journal article" date="2016" name="J. Zhejiang Univ. Sci. B">
        <title>Antibiotic resistance mechanisms of Myroides sp.</title>
        <authorList>
            <person name="Hu S."/>
            <person name="Yuan S."/>
            <person name="Qu H."/>
            <person name="Jiang T."/>
            <person name="Zhou Y."/>
            <person name="Wang M."/>
            <person name="Ming D."/>
        </authorList>
    </citation>
    <scope>NUCLEOTIDE SEQUENCE [LARGE SCALE GENOMIC DNA]</scope>
    <source>
        <strain evidence="1 2">PR63039</strain>
    </source>
</reference>
<dbReference type="InterPro" id="IPR007530">
    <property type="entry name" value="Aminoglycoside_adenylylTfrase"/>
</dbReference>
<dbReference type="SUPFAM" id="SSF81631">
    <property type="entry name" value="PAP/OAS1 substrate-binding domain"/>
    <property type="match status" value="1"/>
</dbReference>
<dbReference type="InterPro" id="IPR043519">
    <property type="entry name" value="NT_sf"/>
</dbReference>
<keyword evidence="1" id="KW-0548">Nucleotidyltransferase</keyword>
<organism evidence="1 2">
    <name type="scientific">Myroides odoratimimus</name>
    <dbReference type="NCBI Taxonomy" id="76832"/>
    <lineage>
        <taxon>Bacteria</taxon>
        <taxon>Pseudomonadati</taxon>
        <taxon>Bacteroidota</taxon>
        <taxon>Flavobacteriia</taxon>
        <taxon>Flavobacteriales</taxon>
        <taxon>Flavobacteriaceae</taxon>
        <taxon>Myroides</taxon>
    </lineage>
</organism>
<dbReference type="AlphaFoldDB" id="A0A0S7EBR7"/>
<dbReference type="Gene3D" id="3.30.460.10">
    <property type="entry name" value="Beta Polymerase, domain 2"/>
    <property type="match status" value="1"/>
</dbReference>
<dbReference type="PIRSF" id="PIRSF000812">
    <property type="entry name" value="AAD"/>
    <property type="match status" value="1"/>
</dbReference>
<dbReference type="KEGG" id="mod:AS202_17245"/>
<dbReference type="SUPFAM" id="SSF81301">
    <property type="entry name" value="Nucleotidyltransferase"/>
    <property type="match status" value="1"/>
</dbReference>
<keyword evidence="1" id="KW-0808">Transferase</keyword>
<gene>
    <name evidence="1" type="ORF">AS202_17245</name>
</gene>
<name>A0A0S7EBR7_9FLAO</name>
<evidence type="ECO:0000313" key="2">
    <source>
        <dbReference type="Proteomes" id="UP000069030"/>
    </source>
</evidence>
<dbReference type="Gene3D" id="1.20.120.330">
    <property type="entry name" value="Nucleotidyltransferases domain 2"/>
    <property type="match status" value="1"/>
</dbReference>
<dbReference type="GO" id="GO:0016779">
    <property type="term" value="F:nucleotidyltransferase activity"/>
    <property type="evidence" value="ECO:0007669"/>
    <property type="project" value="UniProtKB-KW"/>
</dbReference>
<dbReference type="eggNOG" id="ENOG502Z7S1">
    <property type="taxonomic scope" value="Bacteria"/>
</dbReference>